<name>A0A8J3QB35_9ACTN</name>
<evidence type="ECO:0000313" key="2">
    <source>
        <dbReference type="Proteomes" id="UP000612899"/>
    </source>
</evidence>
<dbReference type="EMBL" id="BONY01000026">
    <property type="protein sequence ID" value="GIH06336.1"/>
    <property type="molecule type" value="Genomic_DNA"/>
</dbReference>
<sequence length="120" mass="12785">MRVWACPARSAIGHDGLRRLITLFGIALLATGVVAVTAQPALAACATDAHVYVAQLNGQSNFAVRFETDPLLGPVTNFSNVPVRPDRLLVVKIGGNGLKPNSFPTWSVNRPDGLLFSVTF</sequence>
<proteinExistence type="predicted"/>
<evidence type="ECO:0000313" key="1">
    <source>
        <dbReference type="EMBL" id="GIH06336.1"/>
    </source>
</evidence>
<reference evidence="1" key="1">
    <citation type="submission" date="2021-01" db="EMBL/GenBank/DDBJ databases">
        <title>Whole genome shotgun sequence of Rhizocola hellebori NBRC 109834.</title>
        <authorList>
            <person name="Komaki H."/>
            <person name="Tamura T."/>
        </authorList>
    </citation>
    <scope>NUCLEOTIDE SEQUENCE</scope>
    <source>
        <strain evidence="1">NBRC 109834</strain>
    </source>
</reference>
<comment type="caution">
    <text evidence="1">The sequence shown here is derived from an EMBL/GenBank/DDBJ whole genome shotgun (WGS) entry which is preliminary data.</text>
</comment>
<dbReference type="RefSeq" id="WP_203910149.1">
    <property type="nucleotide sequence ID" value="NZ_BONY01000026.1"/>
</dbReference>
<dbReference type="Proteomes" id="UP000612899">
    <property type="component" value="Unassembled WGS sequence"/>
</dbReference>
<organism evidence="1 2">
    <name type="scientific">Rhizocola hellebori</name>
    <dbReference type="NCBI Taxonomy" id="1392758"/>
    <lineage>
        <taxon>Bacteria</taxon>
        <taxon>Bacillati</taxon>
        <taxon>Actinomycetota</taxon>
        <taxon>Actinomycetes</taxon>
        <taxon>Micromonosporales</taxon>
        <taxon>Micromonosporaceae</taxon>
        <taxon>Rhizocola</taxon>
    </lineage>
</organism>
<gene>
    <name evidence="1" type="ORF">Rhe02_44030</name>
</gene>
<accession>A0A8J3QB35</accession>
<dbReference type="AlphaFoldDB" id="A0A8J3QB35"/>
<protein>
    <submittedName>
        <fullName evidence="1">Uncharacterized protein</fullName>
    </submittedName>
</protein>
<keyword evidence="2" id="KW-1185">Reference proteome</keyword>